<keyword evidence="4" id="KW-1185">Reference proteome</keyword>
<feature type="transmembrane region" description="Helical" evidence="1">
    <location>
        <begin position="21"/>
        <end position="38"/>
    </location>
</feature>
<gene>
    <name evidence="3" type="ORF">ACFFTR_41400</name>
</gene>
<dbReference type="Proteomes" id="UP001589608">
    <property type="component" value="Unassembled WGS sequence"/>
</dbReference>
<evidence type="ECO:0000256" key="1">
    <source>
        <dbReference type="SAM" id="Phobius"/>
    </source>
</evidence>
<name>A0ABV5ML77_9ACTN</name>
<evidence type="ECO:0000313" key="3">
    <source>
        <dbReference type="EMBL" id="MFB9449574.1"/>
    </source>
</evidence>
<proteinExistence type="predicted"/>
<dbReference type="EMBL" id="JBHMCA010000067">
    <property type="protein sequence ID" value="MFB9449574.1"/>
    <property type="molecule type" value="Genomic_DNA"/>
</dbReference>
<evidence type="ECO:0000313" key="4">
    <source>
        <dbReference type="Proteomes" id="UP001589608"/>
    </source>
</evidence>
<feature type="domain" description="Type VII secretion system protein EccE" evidence="2">
    <location>
        <begin position="195"/>
        <end position="282"/>
    </location>
</feature>
<dbReference type="InterPro" id="IPR050051">
    <property type="entry name" value="EccE_dom"/>
</dbReference>
<keyword evidence="1" id="KW-1133">Transmembrane helix</keyword>
<evidence type="ECO:0000259" key="2">
    <source>
        <dbReference type="Pfam" id="PF11203"/>
    </source>
</evidence>
<protein>
    <submittedName>
        <fullName evidence="3">Type VII secretion protein EccE</fullName>
    </submittedName>
</protein>
<accession>A0ABV5ML77</accession>
<organism evidence="3 4">
    <name type="scientific">Dactylosporangium vinaceum</name>
    <dbReference type="NCBI Taxonomy" id="53362"/>
    <lineage>
        <taxon>Bacteria</taxon>
        <taxon>Bacillati</taxon>
        <taxon>Actinomycetota</taxon>
        <taxon>Actinomycetes</taxon>
        <taxon>Micromonosporales</taxon>
        <taxon>Micromonosporaceae</taxon>
        <taxon>Dactylosporangium</taxon>
    </lineage>
</organism>
<dbReference type="RefSeq" id="WP_223094637.1">
    <property type="nucleotide sequence ID" value="NZ_CP061913.1"/>
</dbReference>
<sequence>MTAPLQQRARPRTGGRRTRIGRGRLLAVEAAVGAAIAGGALLGVAGYVLLGAAAAVLAVALARRDGRWVTDLLAARFRVSALPSQAPAPPAPRTAGDLGAVAVIAPRLEVVECTDRNADPIGVAWDGQGFAAAVELGTQTPLRLDLGRLAAYAAGDDVPLAGIQLLVEQLGGARANGNGPGPSRDPWPGADVPLMRRAFLALRYEPIWAPDAARSRGEGGSDGARRAVAAALARLRVRLLAHGLAATPLDAAALIHTLRTVGDPAPKAILHRDGWTAGASEHRCLGATIASAADWQQLLRTAAHSPAERAVLSLAVELDGTSTRTRSAVRLISTDQARVRDARQQVLDTGLAVPLPGAQAAGVLATLPLGGGPRPLTGAIGWTPR</sequence>
<reference evidence="3 4" key="1">
    <citation type="submission" date="2024-09" db="EMBL/GenBank/DDBJ databases">
        <authorList>
            <person name="Sun Q."/>
            <person name="Mori K."/>
        </authorList>
    </citation>
    <scope>NUCLEOTIDE SEQUENCE [LARGE SCALE GENOMIC DNA]</scope>
    <source>
        <strain evidence="3 4">JCM 3307</strain>
    </source>
</reference>
<dbReference type="Pfam" id="PF11203">
    <property type="entry name" value="EccE"/>
    <property type="match status" value="1"/>
</dbReference>
<keyword evidence="1" id="KW-0472">Membrane</keyword>
<keyword evidence="1" id="KW-0812">Transmembrane</keyword>
<comment type="caution">
    <text evidence="3">The sequence shown here is derived from an EMBL/GenBank/DDBJ whole genome shotgun (WGS) entry which is preliminary data.</text>
</comment>